<keyword evidence="4 11" id="KW-0808">Transferase</keyword>
<feature type="region of interest" description="Disordered" evidence="10">
    <location>
        <begin position="150"/>
        <end position="174"/>
    </location>
</feature>
<dbReference type="Proteomes" id="UP000241462">
    <property type="component" value="Unassembled WGS sequence"/>
</dbReference>
<keyword evidence="5" id="KW-0812">Transmembrane</keyword>
<gene>
    <name evidence="11" type="ORF">BD289DRAFT_341771</name>
</gene>
<comment type="subcellular location">
    <subcellularLocation>
        <location evidence="1">Membrane</location>
        <topology evidence="1">Single-pass type II membrane protein</topology>
    </subcellularLocation>
</comment>
<evidence type="ECO:0000256" key="8">
    <source>
        <dbReference type="ARBA" id="ARBA00023136"/>
    </source>
</evidence>
<sequence length="541" mass="58770">LAAVVILTVAGVYLPHHDTATQQPVNPAQDRFYTTKPAAEHGPGYASPPAPNDLSLRFATDLVRYFEDYPLYTPPPHGGDKEVQYFRYFGEQGRRTALLADVLDTALSLSSNSTASDDDEANQQHQSLLRQAVDNGAALLYPFLHHAPKSSPLRHSTDQPDDTRNTASGLSHLRDSFVPGSAGIVIPVGNRNLRHAAHLITSLRRVLGSTLPIQIACSGDGDLSPDNRAFLERIHAAAHPPSLEFLNVLTVFSDRTLHLRKQGSWAIKPFALLASRFETVILVNADTVFLQKPEALLAHGALQRAGTLLFRDRLLLQQAQHAAWIKSQIPRPSEALRSSRAWTGSKAAPIVPHASEQGDAGVVVLDKSRPRVLMALLHTCWQNSYPVRQQLAQQGLVVVASAHTAVGGGDKESWWLGLELAGAAYEMEEPYGAMVGWPREALLPSDAGTKVCSSSSYQGLAHLDESGKLLWYGGGLAKNMRLAKSGYKVPTAWMAGGQWRLGYELDDPHCMVGADQHALSAQEKEILHVSIKAAKSLDGLL</sequence>
<dbReference type="EMBL" id="KZ678565">
    <property type="protein sequence ID" value="PSR79458.1"/>
    <property type="molecule type" value="Genomic_DNA"/>
</dbReference>
<dbReference type="PANTHER" id="PTHR31392:SF1">
    <property type="entry name" value="ALPHA-1,3-MANNOSYLTRANSFERASE MNN1-RELATED"/>
    <property type="match status" value="1"/>
</dbReference>
<keyword evidence="7" id="KW-1133">Transmembrane helix</keyword>
<evidence type="ECO:0000256" key="2">
    <source>
        <dbReference type="ARBA" id="ARBA00009105"/>
    </source>
</evidence>
<organism evidence="11 12">
    <name type="scientific">Coniella lustricola</name>
    <dbReference type="NCBI Taxonomy" id="2025994"/>
    <lineage>
        <taxon>Eukaryota</taxon>
        <taxon>Fungi</taxon>
        <taxon>Dikarya</taxon>
        <taxon>Ascomycota</taxon>
        <taxon>Pezizomycotina</taxon>
        <taxon>Sordariomycetes</taxon>
        <taxon>Sordariomycetidae</taxon>
        <taxon>Diaporthales</taxon>
        <taxon>Schizoparmaceae</taxon>
        <taxon>Coniella</taxon>
    </lineage>
</organism>
<protein>
    <submittedName>
        <fullName evidence="11">Mannosyltransferase putative-domain-containing protein</fullName>
    </submittedName>
</protein>
<evidence type="ECO:0000313" key="12">
    <source>
        <dbReference type="Proteomes" id="UP000241462"/>
    </source>
</evidence>
<evidence type="ECO:0000256" key="4">
    <source>
        <dbReference type="ARBA" id="ARBA00022679"/>
    </source>
</evidence>
<dbReference type="PANTHER" id="PTHR31392">
    <property type="entry name" value="ALPHA-1,3-MANNOSYLTRANSFERASE MNN1-RELATED"/>
    <property type="match status" value="1"/>
</dbReference>
<dbReference type="InterPro" id="IPR029044">
    <property type="entry name" value="Nucleotide-diphossugar_trans"/>
</dbReference>
<name>A0A2T2ZY93_9PEZI</name>
<feature type="compositionally biased region" description="Basic and acidic residues" evidence="10">
    <location>
        <begin position="155"/>
        <end position="164"/>
    </location>
</feature>
<dbReference type="OrthoDB" id="430354at2759"/>
<evidence type="ECO:0000256" key="3">
    <source>
        <dbReference type="ARBA" id="ARBA00022676"/>
    </source>
</evidence>
<dbReference type="GO" id="GO:0006493">
    <property type="term" value="P:protein O-linked glycosylation"/>
    <property type="evidence" value="ECO:0007669"/>
    <property type="project" value="TreeGrafter"/>
</dbReference>
<evidence type="ECO:0000256" key="1">
    <source>
        <dbReference type="ARBA" id="ARBA00004606"/>
    </source>
</evidence>
<evidence type="ECO:0000256" key="5">
    <source>
        <dbReference type="ARBA" id="ARBA00022692"/>
    </source>
</evidence>
<reference evidence="11 12" key="1">
    <citation type="journal article" date="2018" name="Mycol. Prog.">
        <title>Coniella lustricola, a new species from submerged detritus.</title>
        <authorList>
            <person name="Raudabaugh D.B."/>
            <person name="Iturriaga T."/>
            <person name="Carver A."/>
            <person name="Mondo S."/>
            <person name="Pangilinan J."/>
            <person name="Lipzen A."/>
            <person name="He G."/>
            <person name="Amirebrahimi M."/>
            <person name="Grigoriev I.V."/>
            <person name="Miller A.N."/>
        </authorList>
    </citation>
    <scope>NUCLEOTIDE SEQUENCE [LARGE SCALE GENOMIC DNA]</scope>
    <source>
        <strain evidence="11 12">B22-T-1</strain>
    </source>
</reference>
<dbReference type="GO" id="GO:0000033">
    <property type="term" value="F:alpha-1,3-mannosyltransferase activity"/>
    <property type="evidence" value="ECO:0007669"/>
    <property type="project" value="TreeGrafter"/>
</dbReference>
<feature type="non-terminal residue" evidence="11">
    <location>
        <position position="1"/>
    </location>
</feature>
<keyword evidence="9" id="KW-0325">Glycoprotein</keyword>
<comment type="similarity">
    <text evidence="2">Belongs to the MNN1/MNT family.</text>
</comment>
<dbReference type="Pfam" id="PF11051">
    <property type="entry name" value="Mannosyl_trans3"/>
    <property type="match status" value="1"/>
</dbReference>
<evidence type="ECO:0000256" key="6">
    <source>
        <dbReference type="ARBA" id="ARBA00022968"/>
    </source>
</evidence>
<dbReference type="InterPro" id="IPR022751">
    <property type="entry name" value="Alpha_mannosyltransferase"/>
</dbReference>
<keyword evidence="12" id="KW-1185">Reference proteome</keyword>
<dbReference type="STRING" id="2025994.A0A2T2ZY93"/>
<proteinExistence type="inferred from homology"/>
<dbReference type="GO" id="GO:0016020">
    <property type="term" value="C:membrane"/>
    <property type="evidence" value="ECO:0007669"/>
    <property type="project" value="UniProtKB-SubCell"/>
</dbReference>
<keyword evidence="8" id="KW-0472">Membrane</keyword>
<dbReference type="AlphaFoldDB" id="A0A2T2ZY93"/>
<dbReference type="SUPFAM" id="SSF53448">
    <property type="entry name" value="Nucleotide-diphospho-sugar transferases"/>
    <property type="match status" value="1"/>
</dbReference>
<keyword evidence="3 11" id="KW-0328">Glycosyltransferase</keyword>
<evidence type="ECO:0000256" key="7">
    <source>
        <dbReference type="ARBA" id="ARBA00022989"/>
    </source>
</evidence>
<evidence type="ECO:0000313" key="11">
    <source>
        <dbReference type="EMBL" id="PSR79458.1"/>
    </source>
</evidence>
<feature type="non-terminal residue" evidence="11">
    <location>
        <position position="541"/>
    </location>
</feature>
<evidence type="ECO:0000256" key="10">
    <source>
        <dbReference type="SAM" id="MobiDB-lite"/>
    </source>
</evidence>
<accession>A0A2T2ZY93</accession>
<dbReference type="GO" id="GO:0005794">
    <property type="term" value="C:Golgi apparatus"/>
    <property type="evidence" value="ECO:0007669"/>
    <property type="project" value="TreeGrafter"/>
</dbReference>
<keyword evidence="6" id="KW-0735">Signal-anchor</keyword>
<dbReference type="InParanoid" id="A0A2T2ZY93"/>
<evidence type="ECO:0000256" key="9">
    <source>
        <dbReference type="ARBA" id="ARBA00023180"/>
    </source>
</evidence>
<dbReference type="FunCoup" id="A0A2T2ZY93">
    <property type="interactions" value="67"/>
</dbReference>